<dbReference type="Proteomes" id="UP000322981">
    <property type="component" value="Unassembled WGS sequence"/>
</dbReference>
<proteinExistence type="predicted"/>
<sequence length="63" mass="6801">MKCFERTRGRDGFDPASPSEPQAYLPQVASRGIIYIQADNPDIGLMTLVLVGMAEVCSNGITV</sequence>
<accession>A0A5M8FS86</accession>
<evidence type="ECO:0000313" key="2">
    <source>
        <dbReference type="EMBL" id="KAA6186891.1"/>
    </source>
</evidence>
<gene>
    <name evidence="2" type="ORF">F2Q65_03070</name>
</gene>
<evidence type="ECO:0000256" key="1">
    <source>
        <dbReference type="SAM" id="MobiDB-lite"/>
    </source>
</evidence>
<dbReference type="RefSeq" id="WP_150090315.1">
    <property type="nucleotide sequence ID" value="NZ_JBFUOH010000065.1"/>
</dbReference>
<keyword evidence="3" id="KW-1185">Reference proteome</keyword>
<name>A0A5M8FS86_9GAMM</name>
<feature type="region of interest" description="Disordered" evidence="1">
    <location>
        <begin position="1"/>
        <end position="22"/>
    </location>
</feature>
<reference evidence="2 3" key="1">
    <citation type="submission" date="2019-09" db="EMBL/GenBank/DDBJ databases">
        <title>Whole-genome sequence of the purple sulfur bacterium Thiohalocapsa marina DSM 19078.</title>
        <authorList>
            <person name="Kyndt J.A."/>
            <person name="Meyer T.E."/>
        </authorList>
    </citation>
    <scope>NUCLEOTIDE SEQUENCE [LARGE SCALE GENOMIC DNA]</scope>
    <source>
        <strain evidence="2 3">DSM 19078</strain>
    </source>
</reference>
<protein>
    <submittedName>
        <fullName evidence="2">Uncharacterized protein</fullName>
    </submittedName>
</protein>
<evidence type="ECO:0000313" key="3">
    <source>
        <dbReference type="Proteomes" id="UP000322981"/>
    </source>
</evidence>
<feature type="compositionally biased region" description="Basic and acidic residues" evidence="1">
    <location>
        <begin position="1"/>
        <end position="13"/>
    </location>
</feature>
<comment type="caution">
    <text evidence="2">The sequence shown here is derived from an EMBL/GenBank/DDBJ whole genome shotgun (WGS) entry which is preliminary data.</text>
</comment>
<dbReference type="OrthoDB" id="9802030at2"/>
<dbReference type="EMBL" id="VWXX01000003">
    <property type="protein sequence ID" value="KAA6186891.1"/>
    <property type="molecule type" value="Genomic_DNA"/>
</dbReference>
<organism evidence="2 3">
    <name type="scientific">Thiohalocapsa marina</name>
    <dbReference type="NCBI Taxonomy" id="424902"/>
    <lineage>
        <taxon>Bacteria</taxon>
        <taxon>Pseudomonadati</taxon>
        <taxon>Pseudomonadota</taxon>
        <taxon>Gammaproteobacteria</taxon>
        <taxon>Chromatiales</taxon>
        <taxon>Chromatiaceae</taxon>
        <taxon>Thiohalocapsa</taxon>
    </lineage>
</organism>
<dbReference type="AlphaFoldDB" id="A0A5M8FS86"/>